<dbReference type="SMART" id="SM00962">
    <property type="entry name" value="SRP54"/>
    <property type="match status" value="1"/>
</dbReference>
<dbReference type="GeneID" id="83728547"/>
<dbReference type="Gene3D" id="1.20.120.140">
    <property type="entry name" value="Signal recognition particle SRP54, nucleotide-binding domain"/>
    <property type="match status" value="1"/>
</dbReference>
<keyword evidence="2 9" id="KW-0547">Nucleotide-binding</keyword>
<dbReference type="GO" id="GO:0048500">
    <property type="term" value="C:signal recognition particle"/>
    <property type="evidence" value="ECO:0007669"/>
    <property type="project" value="UniProtKB-UniRule"/>
</dbReference>
<evidence type="ECO:0000313" key="13">
    <source>
        <dbReference type="EMBL" id="MCS3676945.1"/>
    </source>
</evidence>
<feature type="coiled-coil region" evidence="10">
    <location>
        <begin position="307"/>
        <end position="339"/>
    </location>
</feature>
<evidence type="ECO:0000313" key="15">
    <source>
        <dbReference type="EMBL" id="MCS4121244.1"/>
    </source>
</evidence>
<dbReference type="InterPro" id="IPR027417">
    <property type="entry name" value="P-loop_NTPase"/>
</dbReference>
<dbReference type="EMBL" id="JANTZM010000004">
    <property type="protein sequence ID" value="MCS4157142.1"/>
    <property type="molecule type" value="Genomic_DNA"/>
</dbReference>
<dbReference type="RefSeq" id="WP_013062104.1">
    <property type="nucleotide sequence ID" value="NZ_CALTRV010000001.1"/>
</dbReference>
<dbReference type="Pfam" id="PF02978">
    <property type="entry name" value="SRP_SPB"/>
    <property type="match status" value="1"/>
</dbReference>
<keyword evidence="4 9" id="KW-0694">RNA-binding</keyword>
<evidence type="ECO:0000313" key="16">
    <source>
        <dbReference type="EMBL" id="MCS4157142.1"/>
    </source>
</evidence>
<dbReference type="PANTHER" id="PTHR11564">
    <property type="entry name" value="SIGNAL RECOGNITION PARTICLE 54K PROTEIN SRP54"/>
    <property type="match status" value="1"/>
</dbReference>
<dbReference type="PANTHER" id="PTHR11564:SF5">
    <property type="entry name" value="SIGNAL RECOGNITION PARTICLE SUBUNIT SRP54"/>
    <property type="match status" value="1"/>
</dbReference>
<dbReference type="Gene3D" id="1.10.260.30">
    <property type="entry name" value="Signal recognition particle, SRP54 subunit, M-domain"/>
    <property type="match status" value="1"/>
</dbReference>
<dbReference type="Gene3D" id="3.40.50.300">
    <property type="entry name" value="P-loop containing nucleotide triphosphate hydrolases"/>
    <property type="match status" value="1"/>
</dbReference>
<dbReference type="CDD" id="cd18539">
    <property type="entry name" value="SRP_G"/>
    <property type="match status" value="1"/>
</dbReference>
<feature type="compositionally biased region" description="Gly residues" evidence="11">
    <location>
        <begin position="450"/>
        <end position="461"/>
    </location>
</feature>
<dbReference type="InterPro" id="IPR036891">
    <property type="entry name" value="Signal_recog_part_SRP54_M_sf"/>
</dbReference>
<organism evidence="14 17">
    <name type="scientific">Salinibacter ruber</name>
    <dbReference type="NCBI Taxonomy" id="146919"/>
    <lineage>
        <taxon>Bacteria</taxon>
        <taxon>Pseudomonadati</taxon>
        <taxon>Rhodothermota</taxon>
        <taxon>Rhodothermia</taxon>
        <taxon>Rhodothermales</taxon>
        <taxon>Salinibacteraceae</taxon>
        <taxon>Salinibacter</taxon>
    </lineage>
</organism>
<dbReference type="Proteomes" id="UP001155144">
    <property type="component" value="Unassembled WGS sequence"/>
</dbReference>
<evidence type="ECO:0000256" key="8">
    <source>
        <dbReference type="ARBA" id="ARBA00048027"/>
    </source>
</evidence>
<dbReference type="GO" id="GO:0005525">
    <property type="term" value="F:GTP binding"/>
    <property type="evidence" value="ECO:0007669"/>
    <property type="project" value="UniProtKB-UniRule"/>
</dbReference>
<accession>A0A9X2Q482</accession>
<dbReference type="GO" id="GO:0008312">
    <property type="term" value="F:7S RNA binding"/>
    <property type="evidence" value="ECO:0007669"/>
    <property type="project" value="InterPro"/>
</dbReference>
<comment type="domain">
    <text evidence="9">Composed of three domains: the N-terminal N domain, which is responsible for interactions with the ribosome, the central G domain, which binds GTP, and the C-terminal M domain, which binds the RNA and the signal sequence of the RNC.</text>
</comment>
<dbReference type="PROSITE" id="PS00300">
    <property type="entry name" value="SRP54"/>
    <property type="match status" value="1"/>
</dbReference>
<dbReference type="NCBIfam" id="TIGR00959">
    <property type="entry name" value="ffh"/>
    <property type="match status" value="1"/>
</dbReference>
<feature type="region of interest" description="Disordered" evidence="11">
    <location>
        <begin position="431"/>
        <end position="461"/>
    </location>
</feature>
<dbReference type="InterPro" id="IPR013822">
    <property type="entry name" value="Signal_recog_particl_SRP54_hlx"/>
</dbReference>
<feature type="binding site" evidence="9">
    <location>
        <begin position="193"/>
        <end position="197"/>
    </location>
    <ligand>
        <name>GTP</name>
        <dbReference type="ChEBI" id="CHEBI:37565"/>
    </ligand>
</feature>
<dbReference type="EMBL" id="JANUBL010000002">
    <property type="protein sequence ID" value="MCS4121244.1"/>
    <property type="molecule type" value="Genomic_DNA"/>
</dbReference>
<dbReference type="SMART" id="SM00382">
    <property type="entry name" value="AAA"/>
    <property type="match status" value="1"/>
</dbReference>
<dbReference type="Pfam" id="PF00448">
    <property type="entry name" value="SRP54"/>
    <property type="match status" value="1"/>
</dbReference>
<keyword evidence="9" id="KW-0963">Cytoplasm</keyword>
<name>A0A9X2Q482_9BACT</name>
<evidence type="ECO:0000256" key="6">
    <source>
        <dbReference type="ARBA" id="ARBA00023135"/>
    </source>
</evidence>
<comment type="subcellular location">
    <subcellularLocation>
        <location evidence="9">Cytoplasm</location>
    </subcellularLocation>
    <text evidence="9">The SRP-RNC complex is targeted to the cytoplasmic membrane.</text>
</comment>
<keyword evidence="5 9" id="KW-0342">GTP-binding</keyword>
<comment type="subunit">
    <text evidence="9">Part of the signal recognition particle protein translocation system, which is composed of SRP and FtsY.</text>
</comment>
<keyword evidence="7 9" id="KW-0687">Ribonucleoprotein</keyword>
<dbReference type="SUPFAM" id="SSF52540">
    <property type="entry name" value="P-loop containing nucleoside triphosphate hydrolases"/>
    <property type="match status" value="1"/>
</dbReference>
<dbReference type="Proteomes" id="UP001155110">
    <property type="component" value="Unassembled WGS sequence"/>
</dbReference>
<reference evidence="14" key="1">
    <citation type="submission" date="2022-08" db="EMBL/GenBank/DDBJ databases">
        <title>Genomic Encyclopedia of Type Strains, Phase V (KMG-V): Genome sequencing to study the core and pangenomes of soil and plant-associated prokaryotes.</title>
        <authorList>
            <person name="Whitman W."/>
        </authorList>
    </citation>
    <scope>NUCLEOTIDE SEQUENCE</scope>
    <source>
        <strain evidence="13">0</strain>
        <strain evidence="16">SP3002</strain>
        <strain evidence="15">SP3026</strain>
        <strain evidence="14">SP3049</strain>
    </source>
</reference>
<evidence type="ECO:0000256" key="1">
    <source>
        <dbReference type="ARBA" id="ARBA00005450"/>
    </source>
</evidence>
<dbReference type="InterPro" id="IPR022941">
    <property type="entry name" value="SRP54"/>
</dbReference>
<evidence type="ECO:0000256" key="3">
    <source>
        <dbReference type="ARBA" id="ARBA00022801"/>
    </source>
</evidence>
<evidence type="ECO:0000259" key="12">
    <source>
        <dbReference type="PROSITE" id="PS00300"/>
    </source>
</evidence>
<dbReference type="Pfam" id="PF02881">
    <property type="entry name" value="SRP54_N"/>
    <property type="match status" value="1"/>
</dbReference>
<feature type="binding site" evidence="9">
    <location>
        <begin position="107"/>
        <end position="114"/>
    </location>
    <ligand>
        <name>GTP</name>
        <dbReference type="ChEBI" id="CHEBI:37565"/>
    </ligand>
</feature>
<dbReference type="InterPro" id="IPR000897">
    <property type="entry name" value="SRP54_GTPase_dom"/>
</dbReference>
<dbReference type="EMBL" id="JANUAU010000002">
    <property type="protein sequence ID" value="MCS3676945.1"/>
    <property type="molecule type" value="Genomic_DNA"/>
</dbReference>
<keyword evidence="6 9" id="KW-0733">Signal recognition particle</keyword>
<comment type="function">
    <text evidence="9">Involved in targeting and insertion of nascent membrane proteins into the cytoplasmic membrane. Binds to the hydrophobic signal sequence of the ribosome-nascent chain (RNC) as it emerges from the ribosomes. The SRP-RNC complex is then targeted to the cytoplasmic membrane where it interacts with the SRP receptor FtsY.</text>
</comment>
<dbReference type="GO" id="GO:0006614">
    <property type="term" value="P:SRP-dependent cotranslational protein targeting to membrane"/>
    <property type="evidence" value="ECO:0007669"/>
    <property type="project" value="InterPro"/>
</dbReference>
<dbReference type="SMART" id="SM00963">
    <property type="entry name" value="SRP54_N"/>
    <property type="match status" value="1"/>
</dbReference>
<dbReference type="AlphaFoldDB" id="A0A9X2Q482"/>
<dbReference type="InterPro" id="IPR004780">
    <property type="entry name" value="SRP"/>
</dbReference>
<protein>
    <recommendedName>
        <fullName evidence="9">Signal recognition particle protein</fullName>
        <ecNumber evidence="9">3.6.5.4</ecNumber>
    </recommendedName>
    <alternativeName>
        <fullName evidence="9">Fifty-four homolog</fullName>
    </alternativeName>
</protein>
<dbReference type="SUPFAM" id="SSF47446">
    <property type="entry name" value="Signal peptide-binding domain"/>
    <property type="match status" value="1"/>
</dbReference>
<dbReference type="InterPro" id="IPR003593">
    <property type="entry name" value="AAA+_ATPase"/>
</dbReference>
<dbReference type="InterPro" id="IPR042101">
    <property type="entry name" value="SRP54_N_sf"/>
</dbReference>
<keyword evidence="3 9" id="KW-0378">Hydrolase</keyword>
<feature type="domain" description="SRP54-type proteins GTP-binding" evidence="12">
    <location>
        <begin position="272"/>
        <end position="285"/>
    </location>
</feature>
<evidence type="ECO:0000313" key="14">
    <source>
        <dbReference type="EMBL" id="MCS3709176.1"/>
    </source>
</evidence>
<evidence type="ECO:0000256" key="7">
    <source>
        <dbReference type="ARBA" id="ARBA00023274"/>
    </source>
</evidence>
<evidence type="ECO:0000256" key="10">
    <source>
        <dbReference type="SAM" id="Coils"/>
    </source>
</evidence>
<evidence type="ECO:0000256" key="2">
    <source>
        <dbReference type="ARBA" id="ARBA00022741"/>
    </source>
</evidence>
<comment type="caution">
    <text evidence="14">The sequence shown here is derived from an EMBL/GenBank/DDBJ whole genome shotgun (WGS) entry which is preliminary data.</text>
</comment>
<dbReference type="Proteomes" id="UP001155057">
    <property type="component" value="Unassembled WGS sequence"/>
</dbReference>
<evidence type="ECO:0000256" key="9">
    <source>
        <dbReference type="HAMAP-Rule" id="MF_00306"/>
    </source>
</evidence>
<keyword evidence="10" id="KW-0175">Coiled coil</keyword>
<dbReference type="GO" id="GO:0003924">
    <property type="term" value="F:GTPase activity"/>
    <property type="evidence" value="ECO:0007669"/>
    <property type="project" value="UniProtKB-UniRule"/>
</dbReference>
<dbReference type="EC" id="3.6.5.4" evidence="9"/>
<dbReference type="InterPro" id="IPR004125">
    <property type="entry name" value="Signal_recog_particle_SRP54_M"/>
</dbReference>
<evidence type="ECO:0000256" key="4">
    <source>
        <dbReference type="ARBA" id="ARBA00022884"/>
    </source>
</evidence>
<gene>
    <name evidence="9" type="primary">ffh</name>
    <name evidence="15" type="ORF">GGP45_001586</name>
    <name evidence="14" type="ORF">GGP61_000771</name>
    <name evidence="13" type="ORF">GGP71_000852</name>
    <name evidence="16" type="ORF">GGP99_001096</name>
</gene>
<evidence type="ECO:0000256" key="11">
    <source>
        <dbReference type="SAM" id="MobiDB-lite"/>
    </source>
</evidence>
<evidence type="ECO:0000313" key="17">
    <source>
        <dbReference type="Proteomes" id="UP001155057"/>
    </source>
</evidence>
<dbReference type="Proteomes" id="UP001155027">
    <property type="component" value="Unassembled WGS sequence"/>
</dbReference>
<dbReference type="HAMAP" id="MF_00306">
    <property type="entry name" value="SRP54"/>
    <property type="match status" value="1"/>
</dbReference>
<dbReference type="EMBL" id="JANUAE010000002">
    <property type="protein sequence ID" value="MCS3709176.1"/>
    <property type="molecule type" value="Genomic_DNA"/>
</dbReference>
<comment type="similarity">
    <text evidence="1 9">Belongs to the GTP-binding SRP family. SRP54 subfamily.</text>
</comment>
<comment type="catalytic activity">
    <reaction evidence="8 9">
        <text>GTP + H2O = GDP + phosphate + H(+)</text>
        <dbReference type="Rhea" id="RHEA:19669"/>
        <dbReference type="ChEBI" id="CHEBI:15377"/>
        <dbReference type="ChEBI" id="CHEBI:15378"/>
        <dbReference type="ChEBI" id="CHEBI:37565"/>
        <dbReference type="ChEBI" id="CHEBI:43474"/>
        <dbReference type="ChEBI" id="CHEBI:58189"/>
        <dbReference type="EC" id="3.6.5.4"/>
    </reaction>
</comment>
<feature type="binding site" evidence="9">
    <location>
        <begin position="251"/>
        <end position="254"/>
    </location>
    <ligand>
        <name>GTP</name>
        <dbReference type="ChEBI" id="CHEBI:37565"/>
    </ligand>
</feature>
<evidence type="ECO:0000256" key="5">
    <source>
        <dbReference type="ARBA" id="ARBA00023134"/>
    </source>
</evidence>
<sequence>MFEGLSQKLEGALQSVTGQGRIDEVNVAETMREIRRALLNADVNYQVAKEFTANVKEAATGEDVLTSVTPGEQLTKIMHDELTRVLGGEHEGIEMAETPPTVILVAGLQGSGKTTFCAKLARHFRKEGHAPLLAASDVYRPAAVDQLKTLADQVNAPVYSIEDDGEIVEDAVRVANEAVAEAQNTARDIVIIDTAGRMHIDEAMMQEVEDIKTTVAPNETLFVVDSMTGQDAVNTAKEFNERIDYDGVVLSKLDGDTRGGAALSIRTVVNKPIKFASTGEKLDALTPFYPDRMAQRILGMGDVVSFVERAQEQYDEQEAERLQEKIRSEEFDLQDFYDQLQRIQKMGSIKELMGMIPGVGNKISDLDIDEEAFTHIEAIIQSMTPEERAHPDILNGTRRRRIARGSGNEVRDVNQLVSQFEEMKDMMKTMQKMTSKGQDVDISSLMDKITGGGGGQSRSPR</sequence>
<proteinExistence type="inferred from homology"/>